<dbReference type="EMBL" id="GBXM01034474">
    <property type="protein sequence ID" value="JAH74103.1"/>
    <property type="molecule type" value="Transcribed_RNA"/>
</dbReference>
<protein>
    <submittedName>
        <fullName evidence="1">Uncharacterized protein</fullName>
    </submittedName>
</protein>
<evidence type="ECO:0000313" key="1">
    <source>
        <dbReference type="EMBL" id="JAH74103.1"/>
    </source>
</evidence>
<name>A0A0E9VA52_ANGAN</name>
<reference evidence="1" key="1">
    <citation type="submission" date="2014-11" db="EMBL/GenBank/DDBJ databases">
        <authorList>
            <person name="Amaro Gonzalez C."/>
        </authorList>
    </citation>
    <scope>NUCLEOTIDE SEQUENCE</scope>
</reference>
<sequence length="53" mass="6375">MHFICSYTKRIVQHRHQWWLVRIVIGGAAHLEQYGRNRNRGENLLAVRILNCF</sequence>
<organism evidence="1">
    <name type="scientific">Anguilla anguilla</name>
    <name type="common">European freshwater eel</name>
    <name type="synonym">Muraena anguilla</name>
    <dbReference type="NCBI Taxonomy" id="7936"/>
    <lineage>
        <taxon>Eukaryota</taxon>
        <taxon>Metazoa</taxon>
        <taxon>Chordata</taxon>
        <taxon>Craniata</taxon>
        <taxon>Vertebrata</taxon>
        <taxon>Euteleostomi</taxon>
        <taxon>Actinopterygii</taxon>
        <taxon>Neopterygii</taxon>
        <taxon>Teleostei</taxon>
        <taxon>Anguilliformes</taxon>
        <taxon>Anguillidae</taxon>
        <taxon>Anguilla</taxon>
    </lineage>
</organism>
<dbReference type="AlphaFoldDB" id="A0A0E9VA52"/>
<reference evidence="1" key="2">
    <citation type="journal article" date="2015" name="Fish Shellfish Immunol.">
        <title>Early steps in the European eel (Anguilla anguilla)-Vibrio vulnificus interaction in the gills: Role of the RtxA13 toxin.</title>
        <authorList>
            <person name="Callol A."/>
            <person name="Pajuelo D."/>
            <person name="Ebbesson L."/>
            <person name="Teles M."/>
            <person name="MacKenzie S."/>
            <person name="Amaro C."/>
        </authorList>
    </citation>
    <scope>NUCLEOTIDE SEQUENCE</scope>
</reference>
<accession>A0A0E9VA52</accession>
<proteinExistence type="predicted"/>